<keyword evidence="2" id="KW-1133">Transmembrane helix</keyword>
<feature type="region of interest" description="Disordered" evidence="1">
    <location>
        <begin position="47"/>
        <end position="135"/>
    </location>
</feature>
<keyword evidence="2" id="KW-0812">Transmembrane</keyword>
<dbReference type="EMBL" id="JAJEPV010000004">
    <property type="protein sequence ID" value="MCC2118495.1"/>
    <property type="molecule type" value="Genomic_DNA"/>
</dbReference>
<feature type="transmembrane region" description="Helical" evidence="2">
    <location>
        <begin position="156"/>
        <end position="179"/>
    </location>
</feature>
<feature type="compositionally biased region" description="Low complexity" evidence="1">
    <location>
        <begin position="119"/>
        <end position="129"/>
    </location>
</feature>
<name>A0AAE3A1R1_9FIRM</name>
<feature type="compositionally biased region" description="Basic and acidic residues" evidence="1">
    <location>
        <begin position="292"/>
        <end position="302"/>
    </location>
</feature>
<evidence type="ECO:0000256" key="2">
    <source>
        <dbReference type="SAM" id="Phobius"/>
    </source>
</evidence>
<dbReference type="AlphaFoldDB" id="A0AAE3A1R1"/>
<sequence>MSEVQNNLGEKFKETITEAMKTGDFHALNTLVTDTVNDALREADFQANLSREATEKKVWNSQRSWQDKRREEVKTEAEIQAERQQREKQQEERRRQNEEWHRQRREREKQWEEQRKAQAEQNRARNQAQPVTPRKATAAEMTSLVKMEKKGNVSGTLCTVFGGIGLGFSGLGLLVQLLLAAFQAASLSAAILPGVLSLVFLEMISYGNGQRRRLKRAEKYLELCGTKMYGVINEMARYTGKSVRYVRRDLRKMLKAGMFPDGHLDDKETCFMLNNVIYRQYLETEKAYLEQKKSSEQEKKQNTADTDTQDTEQSRREQELHSMVAEGMEYIRHLRDLNDRIEGEAISEKLYRLENLLKEIFDRVQEHPEQMHRMHKLMDYYLPTMLKLVEQYAEFDEISSPGDDILDAKKEIEKTLDMINQAFVTLLNNLFRDAAFDASADAQVLQTMLAKEGLTESDFVREKSV</sequence>
<dbReference type="InterPro" id="IPR018770">
    <property type="entry name" value="ChloroindolylP_hydrolase"/>
</dbReference>
<protein>
    <submittedName>
        <fullName evidence="3">5-bromo-4-chloroindolyl phosphate hydrolysis family protein</fullName>
    </submittedName>
</protein>
<gene>
    <name evidence="3" type="ORF">LKD75_02625</name>
</gene>
<evidence type="ECO:0000313" key="3">
    <source>
        <dbReference type="EMBL" id="MCC2118495.1"/>
    </source>
</evidence>
<organism evidence="3 4">
    <name type="scientific">Waltera acetigignens</name>
    <dbReference type="NCBI Taxonomy" id="2981769"/>
    <lineage>
        <taxon>Bacteria</taxon>
        <taxon>Bacillati</taxon>
        <taxon>Bacillota</taxon>
        <taxon>Clostridia</taxon>
        <taxon>Lachnospirales</taxon>
        <taxon>Lachnospiraceae</taxon>
        <taxon>Waltera</taxon>
    </lineage>
</organism>
<keyword evidence="2" id="KW-0472">Membrane</keyword>
<feature type="region of interest" description="Disordered" evidence="1">
    <location>
        <begin position="292"/>
        <end position="319"/>
    </location>
</feature>
<dbReference type="RefSeq" id="WP_227732283.1">
    <property type="nucleotide sequence ID" value="NZ_JAJEPV010000004.1"/>
</dbReference>
<evidence type="ECO:0000256" key="1">
    <source>
        <dbReference type="SAM" id="MobiDB-lite"/>
    </source>
</evidence>
<comment type="caution">
    <text evidence="3">The sequence shown here is derived from an EMBL/GenBank/DDBJ whole genome shotgun (WGS) entry which is preliminary data.</text>
</comment>
<feature type="transmembrane region" description="Helical" evidence="2">
    <location>
        <begin position="185"/>
        <end position="206"/>
    </location>
</feature>
<proteinExistence type="predicted"/>
<dbReference type="Pfam" id="PF10112">
    <property type="entry name" value="Halogen_Hydrol"/>
    <property type="match status" value="1"/>
</dbReference>
<accession>A0AAE3A1R1</accession>
<keyword evidence="4" id="KW-1185">Reference proteome</keyword>
<feature type="compositionally biased region" description="Basic and acidic residues" evidence="1">
    <location>
        <begin position="65"/>
        <end position="118"/>
    </location>
</feature>
<evidence type="ECO:0000313" key="4">
    <source>
        <dbReference type="Proteomes" id="UP001197795"/>
    </source>
</evidence>
<dbReference type="Proteomes" id="UP001197795">
    <property type="component" value="Unassembled WGS sequence"/>
</dbReference>
<reference evidence="3 4" key="1">
    <citation type="submission" date="2021-10" db="EMBL/GenBank/DDBJ databases">
        <title>Anaerobic single-cell dispensing facilitates the cultivation of human gut bacteria.</title>
        <authorList>
            <person name="Afrizal A."/>
        </authorList>
    </citation>
    <scope>NUCLEOTIDE SEQUENCE [LARGE SCALE GENOMIC DNA]</scope>
    <source>
        <strain evidence="3 4">CLA-AA-H273</strain>
    </source>
</reference>